<dbReference type="Proteomes" id="UP000054826">
    <property type="component" value="Unassembled WGS sequence"/>
</dbReference>
<comment type="caution">
    <text evidence="1">The sequence shown here is derived from an EMBL/GenBank/DDBJ whole genome shotgun (WGS) entry which is preliminary data.</text>
</comment>
<name>A0A0V1GF94_TRIPS</name>
<accession>A0A0V1GF94</accession>
<evidence type="ECO:0000313" key="1">
    <source>
        <dbReference type="EMBL" id="KRY96918.1"/>
    </source>
</evidence>
<organism evidence="1 2">
    <name type="scientific">Trichinella pseudospiralis</name>
    <name type="common">Parasitic roundworm</name>
    <dbReference type="NCBI Taxonomy" id="6337"/>
    <lineage>
        <taxon>Eukaryota</taxon>
        <taxon>Metazoa</taxon>
        <taxon>Ecdysozoa</taxon>
        <taxon>Nematoda</taxon>
        <taxon>Enoplea</taxon>
        <taxon>Dorylaimia</taxon>
        <taxon>Trichinellida</taxon>
        <taxon>Trichinellidae</taxon>
        <taxon>Trichinella</taxon>
    </lineage>
</organism>
<dbReference type="AlphaFoldDB" id="A0A0V1GF94"/>
<reference evidence="1 2" key="1">
    <citation type="submission" date="2015-01" db="EMBL/GenBank/DDBJ databases">
        <title>Evolution of Trichinella species and genotypes.</title>
        <authorList>
            <person name="Korhonen P.K."/>
            <person name="Edoardo P."/>
            <person name="Giuseppe L.R."/>
            <person name="Gasser R.B."/>
        </authorList>
    </citation>
    <scope>NUCLEOTIDE SEQUENCE [LARGE SCALE GENOMIC DNA]</scope>
    <source>
        <strain evidence="1">ISS176</strain>
    </source>
</reference>
<sequence>MNSKSLEVPRMLAVVVYFLESERHELLSQSCFCKAVKNGF</sequence>
<evidence type="ECO:0000313" key="2">
    <source>
        <dbReference type="Proteomes" id="UP000054826"/>
    </source>
</evidence>
<dbReference type="EMBL" id="JYDV01003040">
    <property type="protein sequence ID" value="KRY96918.1"/>
    <property type="molecule type" value="Genomic_DNA"/>
</dbReference>
<proteinExistence type="predicted"/>
<protein>
    <submittedName>
        <fullName evidence="1">Uncharacterized protein</fullName>
    </submittedName>
</protein>
<gene>
    <name evidence="1" type="ORF">T4C_8754</name>
</gene>